<gene>
    <name evidence="1" type="ORF">EH32_12345</name>
</gene>
<proteinExistence type="predicted"/>
<protein>
    <submittedName>
        <fullName evidence="1">Uncharacterized protein</fullName>
    </submittedName>
</protein>
<dbReference type="Gene3D" id="3.50.50.60">
    <property type="entry name" value="FAD/NAD(P)-binding domain"/>
    <property type="match status" value="1"/>
</dbReference>
<organism evidence="1 2">
    <name type="scientific">Erythrobacter litoralis</name>
    <dbReference type="NCBI Taxonomy" id="39960"/>
    <lineage>
        <taxon>Bacteria</taxon>
        <taxon>Pseudomonadati</taxon>
        <taxon>Pseudomonadota</taxon>
        <taxon>Alphaproteobacteria</taxon>
        <taxon>Sphingomonadales</taxon>
        <taxon>Erythrobacteraceae</taxon>
        <taxon>Erythrobacter/Porphyrobacter group</taxon>
        <taxon>Erythrobacter</taxon>
    </lineage>
</organism>
<dbReference type="EMBL" id="JMIX01000007">
    <property type="protein sequence ID" value="KEO93012.1"/>
    <property type="molecule type" value="Genomic_DNA"/>
</dbReference>
<comment type="caution">
    <text evidence="1">The sequence shown here is derived from an EMBL/GenBank/DDBJ whole genome shotgun (WGS) entry which is preliminary data.</text>
</comment>
<dbReference type="InterPro" id="IPR036188">
    <property type="entry name" value="FAD/NAD-bd_sf"/>
</dbReference>
<accession>A0A074N4V9</accession>
<dbReference type="AlphaFoldDB" id="A0A074N4V9"/>
<name>A0A074N4V9_9SPHN</name>
<keyword evidence="2" id="KW-1185">Reference proteome</keyword>
<sequence>MATAMLRLDPETNWMYRAKPRKARRGLRDGKSFVPRGKMLGGSLRMSYMAYVCGHPGDFYK</sequence>
<evidence type="ECO:0000313" key="1">
    <source>
        <dbReference type="EMBL" id="KEO93012.1"/>
    </source>
</evidence>
<evidence type="ECO:0000313" key="2">
    <source>
        <dbReference type="Proteomes" id="UP000027866"/>
    </source>
</evidence>
<reference evidence="1 2" key="1">
    <citation type="submission" date="2014-04" db="EMBL/GenBank/DDBJ databases">
        <title>A comprehensive comparison of genomes of Erythrobacter spp. Strains.</title>
        <authorList>
            <person name="Zheng Q."/>
        </authorList>
    </citation>
    <scope>NUCLEOTIDE SEQUENCE [LARGE SCALE GENOMIC DNA]</scope>
    <source>
        <strain evidence="1 2">DSM 8509</strain>
    </source>
</reference>
<dbReference type="Proteomes" id="UP000027866">
    <property type="component" value="Unassembled WGS sequence"/>
</dbReference>
<dbReference type="RefSeq" id="WP_069297470.1">
    <property type="nucleotide sequence ID" value="NZ_CP017057.1"/>
</dbReference>